<dbReference type="GO" id="GO:0004089">
    <property type="term" value="F:carbonate dehydratase activity"/>
    <property type="evidence" value="ECO:0007669"/>
    <property type="project" value="InterPro"/>
</dbReference>
<proteinExistence type="inferred from homology"/>
<organism evidence="4 5">
    <name type="scientific">Verticillium dahliae (strain VdLs.17 / ATCC MYA-4575 / FGSC 10137)</name>
    <name type="common">Verticillium wilt</name>
    <dbReference type="NCBI Taxonomy" id="498257"/>
    <lineage>
        <taxon>Eukaryota</taxon>
        <taxon>Fungi</taxon>
        <taxon>Dikarya</taxon>
        <taxon>Ascomycota</taxon>
        <taxon>Pezizomycotina</taxon>
        <taxon>Sordariomycetes</taxon>
        <taxon>Hypocreomycetidae</taxon>
        <taxon>Glomerellales</taxon>
        <taxon>Plectosphaerellaceae</taxon>
        <taxon>Verticillium</taxon>
    </lineage>
</organism>
<keyword evidence="3" id="KW-1133">Transmembrane helix</keyword>
<evidence type="ECO:0000256" key="3">
    <source>
        <dbReference type="SAM" id="Phobius"/>
    </source>
</evidence>
<dbReference type="eggNOG" id="ENOG502SVD0">
    <property type="taxonomic scope" value="Eukaryota"/>
</dbReference>
<keyword evidence="3" id="KW-0812">Transmembrane</keyword>
<evidence type="ECO:0000256" key="2">
    <source>
        <dbReference type="PIRSR" id="PIRSR601765-1"/>
    </source>
</evidence>
<name>G2X6L9_VERDV</name>
<dbReference type="HOGENOM" id="CLU_084253_4_0_1"/>
<dbReference type="Gene3D" id="3.40.1050.10">
    <property type="entry name" value="Carbonic anhydrase"/>
    <property type="match status" value="1"/>
</dbReference>
<dbReference type="InterPro" id="IPR036874">
    <property type="entry name" value="Carbonic_anhydrase_sf"/>
</dbReference>
<dbReference type="InParanoid" id="G2X6L9"/>
<sequence>MAVRLAHHGRQKARSSEYIEHRQCPPLLQDIISVKGEHGSTCIISCADMRVDPRDFCGLQLGEAKVIRNAGGRTFDAKRSLAVMGTIAPLAMIVVTAAGCAQLMNKSIFGSESEPLPTRTRSNMRFGTFFSIDESLRQDVAESKIGTFWPRTQIVGYAVDIVTGEIHEVVP</sequence>
<reference evidence="4 5" key="1">
    <citation type="submission" date="2008-03" db="EMBL/GenBank/DDBJ databases">
        <title>The Genome Sequence of Verticillium dahliae VdLs.17.</title>
        <authorList>
            <consortium name="The Broad Institute Genome Sequencing Platform"/>
            <person name="Ma L.-J.J."/>
            <person name="Klosterman S.J."/>
            <person name="Subbarao K."/>
            <person name="Dobinson K."/>
            <person name="Veronese P."/>
            <person name="Kang S."/>
            <person name="Gold S.E."/>
            <person name="Young S."/>
            <person name="Jaffe D."/>
            <person name="Gnerre S."/>
            <person name="Berlin A."/>
            <person name="Heiman D."/>
            <person name="Hepburn T."/>
            <person name="Sykes S."/>
            <person name="Alvarado L."/>
            <person name="Kodira C.D."/>
            <person name="Lander E."/>
            <person name="Galagan J."/>
            <person name="Nusbaum C."/>
            <person name="Birren B."/>
        </authorList>
    </citation>
    <scope>NUCLEOTIDE SEQUENCE [LARGE SCALE GENOMIC DNA]</scope>
    <source>
        <strain evidence="5">VdLs.17 / ATCC MYA-4575 / FGSC 10137</strain>
    </source>
</reference>
<dbReference type="STRING" id="498257.G2X6L9"/>
<dbReference type="AlphaFoldDB" id="G2X6L9"/>
<feature type="binding site" evidence="2">
    <location>
        <position position="48"/>
    </location>
    <ligand>
        <name>Zn(2+)</name>
        <dbReference type="ChEBI" id="CHEBI:29105"/>
    </ligand>
</feature>
<feature type="transmembrane region" description="Helical" evidence="3">
    <location>
        <begin position="81"/>
        <end position="104"/>
    </location>
</feature>
<dbReference type="SMART" id="SM00947">
    <property type="entry name" value="Pro_CA"/>
    <property type="match status" value="1"/>
</dbReference>
<keyword evidence="3" id="KW-0472">Membrane</keyword>
<dbReference type="GeneID" id="20707264"/>
<evidence type="ECO:0000256" key="1">
    <source>
        <dbReference type="ARBA" id="ARBA00006217"/>
    </source>
</evidence>
<keyword evidence="2" id="KW-0862">Zinc</keyword>
<dbReference type="KEGG" id="vda:VDAG_05801"/>
<evidence type="ECO:0008006" key="6">
    <source>
        <dbReference type="Google" id="ProtNLM"/>
    </source>
</evidence>
<dbReference type="OrthoDB" id="10248475at2759"/>
<keyword evidence="2" id="KW-0479">Metal-binding</keyword>
<dbReference type="InterPro" id="IPR001765">
    <property type="entry name" value="Carbonic_anhydrase"/>
</dbReference>
<comment type="similarity">
    <text evidence="1">Belongs to the beta-class carbonic anhydrase family.</text>
</comment>
<dbReference type="SUPFAM" id="SSF53056">
    <property type="entry name" value="beta-carbonic anhydrase, cab"/>
    <property type="match status" value="1"/>
</dbReference>
<dbReference type="EMBL" id="DS572705">
    <property type="protein sequence ID" value="EGY14637.1"/>
    <property type="molecule type" value="Genomic_DNA"/>
</dbReference>
<accession>G2X6L9</accession>
<protein>
    <recommendedName>
        <fullName evidence="6">Carbonic anhydrase</fullName>
    </recommendedName>
</protein>
<dbReference type="Proteomes" id="UP000001611">
    <property type="component" value="Chromosome 4"/>
</dbReference>
<comment type="cofactor">
    <cofactor evidence="2">
        <name>Zn(2+)</name>
        <dbReference type="ChEBI" id="CHEBI:29105"/>
    </cofactor>
    <text evidence="2">Binds 1 zinc ion per subunit.</text>
</comment>
<dbReference type="RefSeq" id="XP_009653493.1">
    <property type="nucleotide sequence ID" value="XM_009655198.1"/>
</dbReference>
<gene>
    <name evidence="4" type="ORF">VDAG_05801</name>
</gene>
<keyword evidence="5" id="KW-1185">Reference proteome</keyword>
<dbReference type="GO" id="GO:0008270">
    <property type="term" value="F:zinc ion binding"/>
    <property type="evidence" value="ECO:0007669"/>
    <property type="project" value="InterPro"/>
</dbReference>
<feature type="binding site" evidence="2">
    <location>
        <position position="46"/>
    </location>
    <ligand>
        <name>Zn(2+)</name>
        <dbReference type="ChEBI" id="CHEBI:29105"/>
    </ligand>
</feature>
<evidence type="ECO:0000313" key="5">
    <source>
        <dbReference type="Proteomes" id="UP000001611"/>
    </source>
</evidence>
<dbReference type="OMA" id="HTDCGGL"/>
<evidence type="ECO:0000313" key="4">
    <source>
        <dbReference type="EMBL" id="EGY14637.1"/>
    </source>
</evidence>